<feature type="transmembrane region" description="Helical" evidence="1">
    <location>
        <begin position="381"/>
        <end position="398"/>
    </location>
</feature>
<feature type="transmembrane region" description="Helical" evidence="1">
    <location>
        <begin position="78"/>
        <end position="99"/>
    </location>
</feature>
<feature type="transmembrane region" description="Helical" evidence="1">
    <location>
        <begin position="282"/>
        <end position="298"/>
    </location>
</feature>
<comment type="caution">
    <text evidence="2">The sequence shown here is derived from an EMBL/GenBank/DDBJ whole genome shotgun (WGS) entry which is preliminary data.</text>
</comment>
<sequence>MWDNAAADAERYASLRVAYSERQARTQMADMDINAHNMSRLDVFDRSAVGLALGLIGASGLLLALADTGLPVPRAVFAVLWLALWGVVLAAVLVQPIAIARRGSWHQWWPLMVTLLLFIYAAIRLGGSSFAIDDELTSWNYWAIQHFLSMPTDYAYTQAAYPQLFAEWVGSIYRALGSFDQQATARVTISLATVMLGLLMMRASALAGRYGSWLAALLLLVLWFSGFRLSFMRGLADPLMVVALLASVHYFLEYAAESERPLAFWWCALAAVVASYAKQPALIWGCVVLPVICAWCVWRKGWKPWTFGLALLSAGASAVWPLAIGRGFQNNQGVISRSLGDRELLQQLVHSAHSYLLDRPLVLLLLAASAITCWSKPLLRGIWLLLLLPMLLAWFIWGSYAFRLGMHVVGLAGLLLLHACNRKSVLSDSRQAWSWSSQAARRAYGAQAAMLAVLALTTFGALAVAAKRKLDLEHGTDLTIRHYFEASADTVLAIYRGKQPVWVSSNYLNGIFYGNNPVIVPLYTKDGYSRHRMLKELMNSGAAYAFSAGKVPYGAASAVLLQTAAACPQAFREIVHGRNAFGYKVFKLDVPLLRTGACQS</sequence>
<organism evidence="2 3">
    <name type="scientific">Rhodanobacter terrae</name>
    <dbReference type="NCBI Taxonomy" id="418647"/>
    <lineage>
        <taxon>Bacteria</taxon>
        <taxon>Pseudomonadati</taxon>
        <taxon>Pseudomonadota</taxon>
        <taxon>Gammaproteobacteria</taxon>
        <taxon>Lysobacterales</taxon>
        <taxon>Rhodanobacteraceae</taxon>
        <taxon>Rhodanobacter</taxon>
    </lineage>
</organism>
<feature type="transmembrane region" description="Helical" evidence="1">
    <location>
        <begin position="443"/>
        <end position="466"/>
    </location>
</feature>
<protein>
    <recommendedName>
        <fullName evidence="4">Glycosyltransferase RgtA/B/C/D-like domain-containing protein</fullName>
    </recommendedName>
</protein>
<feature type="transmembrane region" description="Helical" evidence="1">
    <location>
        <begin position="111"/>
        <end position="132"/>
    </location>
</feature>
<keyword evidence="3" id="KW-1185">Reference proteome</keyword>
<dbReference type="EMBL" id="JBHSNG010000007">
    <property type="protein sequence ID" value="MFC5581152.1"/>
    <property type="molecule type" value="Genomic_DNA"/>
</dbReference>
<feature type="transmembrane region" description="Helical" evidence="1">
    <location>
        <begin position="305"/>
        <end position="324"/>
    </location>
</feature>
<evidence type="ECO:0000313" key="2">
    <source>
        <dbReference type="EMBL" id="MFC5581152.1"/>
    </source>
</evidence>
<name>A0ABW0SWB9_9GAMM</name>
<reference evidence="3" key="1">
    <citation type="journal article" date="2019" name="Int. J. Syst. Evol. Microbiol.">
        <title>The Global Catalogue of Microorganisms (GCM) 10K type strain sequencing project: providing services to taxonomists for standard genome sequencing and annotation.</title>
        <authorList>
            <consortium name="The Broad Institute Genomics Platform"/>
            <consortium name="The Broad Institute Genome Sequencing Center for Infectious Disease"/>
            <person name="Wu L."/>
            <person name="Ma J."/>
        </authorList>
    </citation>
    <scope>NUCLEOTIDE SEQUENCE [LARGE SCALE GENOMIC DNA]</scope>
    <source>
        <strain evidence="3">CGMCC 1.13587</strain>
    </source>
</reference>
<dbReference type="Proteomes" id="UP001596111">
    <property type="component" value="Unassembled WGS sequence"/>
</dbReference>
<accession>A0ABW0SWB9</accession>
<evidence type="ECO:0000256" key="1">
    <source>
        <dbReference type="SAM" id="Phobius"/>
    </source>
</evidence>
<keyword evidence="1" id="KW-0472">Membrane</keyword>
<keyword evidence="1" id="KW-1133">Transmembrane helix</keyword>
<dbReference type="RefSeq" id="WP_377326313.1">
    <property type="nucleotide sequence ID" value="NZ_JBHSNG010000007.1"/>
</dbReference>
<keyword evidence="1" id="KW-0812">Transmembrane</keyword>
<proteinExistence type="predicted"/>
<feature type="transmembrane region" description="Helical" evidence="1">
    <location>
        <begin position="355"/>
        <end position="374"/>
    </location>
</feature>
<evidence type="ECO:0000313" key="3">
    <source>
        <dbReference type="Proteomes" id="UP001596111"/>
    </source>
</evidence>
<gene>
    <name evidence="2" type="ORF">ACFPPB_08520</name>
</gene>
<evidence type="ECO:0008006" key="4">
    <source>
        <dbReference type="Google" id="ProtNLM"/>
    </source>
</evidence>
<feature type="transmembrane region" description="Helical" evidence="1">
    <location>
        <begin position="48"/>
        <end position="66"/>
    </location>
</feature>
<feature type="transmembrane region" description="Helical" evidence="1">
    <location>
        <begin position="213"/>
        <end position="229"/>
    </location>
</feature>